<dbReference type="Pfam" id="PF13454">
    <property type="entry name" value="NAD_binding_9"/>
    <property type="match status" value="1"/>
</dbReference>
<dbReference type="RefSeq" id="WP_244727055.1">
    <property type="nucleotide sequence ID" value="NZ_CP095045.1"/>
</dbReference>
<feature type="domain" description="FAD-dependent urate hydroxylase HpyO/Asp monooxygenase CreE-like FAD/NAD(P)-binding" evidence="1">
    <location>
        <begin position="7"/>
        <end position="182"/>
    </location>
</feature>
<gene>
    <name evidence="2" type="ORF">MUN78_13365</name>
</gene>
<dbReference type="EMBL" id="CP095045">
    <property type="protein sequence ID" value="UOQ56654.1"/>
    <property type="molecule type" value="Genomic_DNA"/>
</dbReference>
<dbReference type="PANTHER" id="PTHR40254:SF1">
    <property type="entry name" value="BLR0577 PROTEIN"/>
    <property type="match status" value="1"/>
</dbReference>
<organism evidence="2 3">
    <name type="scientific">Leucobacter allii</name>
    <dbReference type="NCBI Taxonomy" id="2932247"/>
    <lineage>
        <taxon>Bacteria</taxon>
        <taxon>Bacillati</taxon>
        <taxon>Actinomycetota</taxon>
        <taxon>Actinomycetes</taxon>
        <taxon>Micrococcales</taxon>
        <taxon>Microbacteriaceae</taxon>
        <taxon>Leucobacter</taxon>
    </lineage>
</organism>
<dbReference type="PANTHER" id="PTHR40254">
    <property type="entry name" value="BLR0577 PROTEIN"/>
    <property type="match status" value="1"/>
</dbReference>
<dbReference type="InterPro" id="IPR038732">
    <property type="entry name" value="HpyO/CreE_NAD-binding"/>
</dbReference>
<keyword evidence="3" id="KW-1185">Reference proteome</keyword>
<proteinExistence type="predicted"/>
<accession>A0ABY4FK77</accession>
<dbReference type="InterPro" id="IPR052189">
    <property type="entry name" value="L-asp_N-monooxygenase_NS-form"/>
</dbReference>
<dbReference type="SUPFAM" id="SSF51905">
    <property type="entry name" value="FAD/NAD(P)-binding domain"/>
    <property type="match status" value="1"/>
</dbReference>
<dbReference type="Proteomes" id="UP000831786">
    <property type="component" value="Chromosome"/>
</dbReference>
<dbReference type="InterPro" id="IPR036188">
    <property type="entry name" value="FAD/NAD-bd_sf"/>
</dbReference>
<evidence type="ECO:0000313" key="3">
    <source>
        <dbReference type="Proteomes" id="UP000831786"/>
    </source>
</evidence>
<sequence>MTTPAIALIGAGVRGTAALGRLAARLRSAAGETVLDVHVVDPFPPGSGRIWREDQPASLVMNTVPAQSTVFDDPSLAFDAPFPGPHFAEWCAEVAAGTITGVPEAMRRLARGTAPWGFPSRALYGHYLRWAYGRFRDALPAGVRVHEHRARATGISRVDGRFRVELGAEGAFPADGVLLALGWLPRDPGNGHDLPSENPIDQPVARIAPGERVAVRGVGMGFTDLLGLVTEERGGVYSPDPEAGRRSALRYAPSGREPRLIAGSRSGAPFLAKPAFGRVPPPARLDFLGAAIPELVARRPVDFAREVLPLIERDAAAEYHRALAGLEPSAYAVEPTALLDALDAASATGCAADALPDWRALERALIPDPAKRFDPERVAAPCAASEPDALDAEIAGRIAADAAEAALGSGSPWKRALHVYQAARAAIIPVTDFGGCTEESRPALRRFLEIAGLIGSGPPLFRVEQLLAAHRAGIVRFAGAGFRVEETPRGRVATSRAAPRGRTPVDRVVDAHLGLPDPTRISDPLLDGLLASGLARLWDAGGDAAPALEITADTSALVDAAGAAVPGLHSVGPLHEELRRFTIIAPIPGARSTVLREIDAAVAALLAVAAGSPHAAEEAVRA</sequence>
<evidence type="ECO:0000313" key="2">
    <source>
        <dbReference type="EMBL" id="UOQ56654.1"/>
    </source>
</evidence>
<evidence type="ECO:0000259" key="1">
    <source>
        <dbReference type="Pfam" id="PF13454"/>
    </source>
</evidence>
<protein>
    <submittedName>
        <fullName evidence="2">FAD/NAD(P)-binding protein</fullName>
    </submittedName>
</protein>
<name>A0ABY4FK77_9MICO</name>
<reference evidence="2 3" key="1">
    <citation type="submission" date="2022-04" db="EMBL/GenBank/DDBJ databases">
        <title>Leucobacter sp. isolated from rhizosphere of garlic.</title>
        <authorList>
            <person name="Won M."/>
            <person name="Lee C.-M."/>
            <person name="Woen H.-Y."/>
            <person name="Kwon S.-W."/>
        </authorList>
    </citation>
    <scope>NUCLEOTIDE SEQUENCE [LARGE SCALE GENOMIC DNA]</scope>
    <source>
        <strain evidence="2 3">H21R-40</strain>
    </source>
</reference>